<gene>
    <name evidence="1" type="ORF">HJG52_01650</name>
</gene>
<protein>
    <submittedName>
        <fullName evidence="1">HAD-IA family hydrolase</fullName>
    </submittedName>
</protein>
<dbReference type="Proteomes" id="UP000588586">
    <property type="component" value="Unassembled WGS sequence"/>
</dbReference>
<organism evidence="1 2">
    <name type="scientific">Knoellia koreensis</name>
    <dbReference type="NCBI Taxonomy" id="2730921"/>
    <lineage>
        <taxon>Bacteria</taxon>
        <taxon>Bacillati</taxon>
        <taxon>Actinomycetota</taxon>
        <taxon>Actinomycetes</taxon>
        <taxon>Micrococcales</taxon>
        <taxon>Intrasporangiaceae</taxon>
        <taxon>Knoellia</taxon>
    </lineage>
</organism>
<dbReference type="AlphaFoldDB" id="A0A849H9V3"/>
<dbReference type="GO" id="GO:0016787">
    <property type="term" value="F:hydrolase activity"/>
    <property type="evidence" value="ECO:0007669"/>
    <property type="project" value="UniProtKB-KW"/>
</dbReference>
<dbReference type="SFLD" id="SFLDS00003">
    <property type="entry name" value="Haloacid_Dehalogenase"/>
    <property type="match status" value="1"/>
</dbReference>
<dbReference type="PRINTS" id="PR00413">
    <property type="entry name" value="HADHALOGNASE"/>
</dbReference>
<name>A0A849H9V3_9MICO</name>
<dbReference type="Gene3D" id="3.40.50.1000">
    <property type="entry name" value="HAD superfamily/HAD-like"/>
    <property type="match status" value="1"/>
</dbReference>
<dbReference type="InterPro" id="IPR036412">
    <property type="entry name" value="HAD-like_sf"/>
</dbReference>
<dbReference type="EMBL" id="JABEPQ010000001">
    <property type="protein sequence ID" value="NNM44705.1"/>
    <property type="molecule type" value="Genomic_DNA"/>
</dbReference>
<evidence type="ECO:0000313" key="2">
    <source>
        <dbReference type="Proteomes" id="UP000588586"/>
    </source>
</evidence>
<sequence length="201" mass="22490">MIRAMLWDADGVLQHSPAGWREVLDEAGGEGFAEAVFRSELPALRGEEPLRTALERVLREWPHRTGLDADTLLELWERAVVDEDAMAVVQEVRDRGITCVLATNQQDHRRAWMRDVLGHDARFDRVYYSSEMGVMKPDPAYFHHIVDDLGLAPHEAGFVDDSHANIEAAAEAGLHAVHHDPDSGAAALRREVEGLLDSTRR</sequence>
<dbReference type="PANTHER" id="PTHR43611:SF3">
    <property type="entry name" value="FLAVIN MONONUCLEOTIDE HYDROLASE 1, CHLOROPLATIC"/>
    <property type="match status" value="1"/>
</dbReference>
<dbReference type="PANTHER" id="PTHR43611">
    <property type="entry name" value="ALPHA-D-GLUCOSE 1-PHOSPHATE PHOSPHATASE"/>
    <property type="match status" value="1"/>
</dbReference>
<dbReference type="InterPro" id="IPR023214">
    <property type="entry name" value="HAD_sf"/>
</dbReference>
<accession>A0A849H9V3</accession>
<evidence type="ECO:0000313" key="1">
    <source>
        <dbReference type="EMBL" id="NNM44705.1"/>
    </source>
</evidence>
<dbReference type="Pfam" id="PF00702">
    <property type="entry name" value="Hydrolase"/>
    <property type="match status" value="1"/>
</dbReference>
<dbReference type="InterPro" id="IPR006439">
    <property type="entry name" value="HAD-SF_hydro_IA"/>
</dbReference>
<proteinExistence type="predicted"/>
<comment type="caution">
    <text evidence="1">The sequence shown here is derived from an EMBL/GenBank/DDBJ whole genome shotgun (WGS) entry which is preliminary data.</text>
</comment>
<dbReference type="NCBIfam" id="TIGR01509">
    <property type="entry name" value="HAD-SF-IA-v3"/>
    <property type="match status" value="1"/>
</dbReference>
<dbReference type="SFLD" id="SFLDG01129">
    <property type="entry name" value="C1.5:_HAD__Beta-PGM__Phosphata"/>
    <property type="match status" value="1"/>
</dbReference>
<keyword evidence="2" id="KW-1185">Reference proteome</keyword>
<reference evidence="1 2" key="1">
    <citation type="submission" date="2020-04" db="EMBL/GenBank/DDBJ databases">
        <title>Knoellia sp. isolate from air conditioner.</title>
        <authorList>
            <person name="Chea S."/>
            <person name="Kim D.-U."/>
        </authorList>
    </citation>
    <scope>NUCLEOTIDE SEQUENCE [LARGE SCALE GENOMIC DNA]</scope>
    <source>
        <strain evidence="1 2">DB2414S</strain>
    </source>
</reference>
<dbReference type="SUPFAM" id="SSF56784">
    <property type="entry name" value="HAD-like"/>
    <property type="match status" value="1"/>
</dbReference>
<keyword evidence="1" id="KW-0378">Hydrolase</keyword>